<proteinExistence type="predicted"/>
<reference evidence="2 3" key="1">
    <citation type="submission" date="2012-11" db="EMBL/GenBank/DDBJ databases">
        <title>Whole genome sequence of Acidocella aminolytica 101 = DSM 11237.</title>
        <authorList>
            <person name="Azuma Y."/>
            <person name="Higashiura N."/>
            <person name="Hirakawa H."/>
            <person name="Matsushita K."/>
        </authorList>
    </citation>
    <scope>NUCLEOTIDE SEQUENCE [LARGE SCALE GENOMIC DNA]</scope>
    <source>
        <strain evidence="3">101 / DSM 11237</strain>
    </source>
</reference>
<gene>
    <name evidence="2" type="ORF">Aam_031_004</name>
</gene>
<dbReference type="Pfam" id="PF09851">
    <property type="entry name" value="SHOCT"/>
    <property type="match status" value="1"/>
</dbReference>
<sequence>MMIFGAVIVAALLVFIFRALSWTTHAPHWQMPHSGTGSAGLHVLDERYARGELNREEYLQKKRDILGG</sequence>
<organism evidence="2 3">
    <name type="scientific">Acidocella aminolytica 101 = DSM 11237</name>
    <dbReference type="NCBI Taxonomy" id="1120923"/>
    <lineage>
        <taxon>Bacteria</taxon>
        <taxon>Pseudomonadati</taxon>
        <taxon>Pseudomonadota</taxon>
        <taxon>Alphaproteobacteria</taxon>
        <taxon>Acetobacterales</taxon>
        <taxon>Acidocellaceae</taxon>
        <taxon>Acidocella</taxon>
    </lineage>
</organism>
<dbReference type="Proteomes" id="UP000032668">
    <property type="component" value="Unassembled WGS sequence"/>
</dbReference>
<dbReference type="EMBL" id="BANC01000031">
    <property type="protein sequence ID" value="GAN79838.1"/>
    <property type="molecule type" value="Genomic_DNA"/>
</dbReference>
<name>A0A0D6PF56_9PROT</name>
<dbReference type="AlphaFoldDB" id="A0A0D6PF56"/>
<evidence type="ECO:0000259" key="1">
    <source>
        <dbReference type="Pfam" id="PF09851"/>
    </source>
</evidence>
<feature type="domain" description="SHOCT" evidence="1">
    <location>
        <begin position="43"/>
        <end position="66"/>
    </location>
</feature>
<accession>A0A0D6PF56</accession>
<comment type="caution">
    <text evidence="2">The sequence shown here is derived from an EMBL/GenBank/DDBJ whole genome shotgun (WGS) entry which is preliminary data.</text>
</comment>
<dbReference type="InterPro" id="IPR018649">
    <property type="entry name" value="SHOCT"/>
</dbReference>
<protein>
    <recommendedName>
        <fullName evidence="1">SHOCT domain-containing protein</fullName>
    </recommendedName>
</protein>
<evidence type="ECO:0000313" key="2">
    <source>
        <dbReference type="EMBL" id="GAN79838.1"/>
    </source>
</evidence>
<keyword evidence="3" id="KW-1185">Reference proteome</keyword>
<evidence type="ECO:0000313" key="3">
    <source>
        <dbReference type="Proteomes" id="UP000032668"/>
    </source>
</evidence>